<dbReference type="AlphaFoldDB" id="A0A0E9URE5"/>
<reference evidence="1" key="1">
    <citation type="submission" date="2014-11" db="EMBL/GenBank/DDBJ databases">
        <authorList>
            <person name="Amaro Gonzalez C."/>
        </authorList>
    </citation>
    <scope>NUCLEOTIDE SEQUENCE</scope>
</reference>
<evidence type="ECO:0000313" key="1">
    <source>
        <dbReference type="EMBL" id="JAH67543.1"/>
    </source>
</evidence>
<reference evidence="1" key="2">
    <citation type="journal article" date="2015" name="Fish Shellfish Immunol.">
        <title>Early steps in the European eel (Anguilla anguilla)-Vibrio vulnificus interaction in the gills: Role of the RtxA13 toxin.</title>
        <authorList>
            <person name="Callol A."/>
            <person name="Pajuelo D."/>
            <person name="Ebbesson L."/>
            <person name="Teles M."/>
            <person name="MacKenzie S."/>
            <person name="Amaro C."/>
        </authorList>
    </citation>
    <scope>NUCLEOTIDE SEQUENCE</scope>
</reference>
<accession>A0A0E9URE5</accession>
<organism evidence="1">
    <name type="scientific">Anguilla anguilla</name>
    <name type="common">European freshwater eel</name>
    <name type="synonym">Muraena anguilla</name>
    <dbReference type="NCBI Taxonomy" id="7936"/>
    <lineage>
        <taxon>Eukaryota</taxon>
        <taxon>Metazoa</taxon>
        <taxon>Chordata</taxon>
        <taxon>Craniata</taxon>
        <taxon>Vertebrata</taxon>
        <taxon>Euteleostomi</taxon>
        <taxon>Actinopterygii</taxon>
        <taxon>Neopterygii</taxon>
        <taxon>Teleostei</taxon>
        <taxon>Anguilliformes</taxon>
        <taxon>Anguillidae</taxon>
        <taxon>Anguilla</taxon>
    </lineage>
</organism>
<name>A0A0E9URE5_ANGAN</name>
<proteinExistence type="predicted"/>
<dbReference type="EMBL" id="GBXM01041034">
    <property type="protein sequence ID" value="JAH67543.1"/>
    <property type="molecule type" value="Transcribed_RNA"/>
</dbReference>
<protein>
    <submittedName>
        <fullName evidence="1">Uncharacterized protein</fullName>
    </submittedName>
</protein>
<sequence length="25" mass="2868">MYTYTCTQTVHDSDMCTCIYKCSGI</sequence>